<dbReference type="EMBL" id="SAYB01000002">
    <property type="protein sequence ID" value="TXJ39320.1"/>
    <property type="molecule type" value="Genomic_DNA"/>
</dbReference>
<name>A0A5C8ESZ5_9SPIR</name>
<feature type="domain" description="GmrSD restriction endonucleases C-terminal" evidence="2">
    <location>
        <begin position="509"/>
        <end position="627"/>
    </location>
</feature>
<dbReference type="Pfam" id="PF07510">
    <property type="entry name" value="GmrSD_C"/>
    <property type="match status" value="1"/>
</dbReference>
<protein>
    <submittedName>
        <fullName evidence="3">DUF262 domain-containing protein</fullName>
    </submittedName>
</protein>
<sequence length="633" mass="76250">MNEKTELYNIEKLFEERYIIPIYQRNFEWGESEIRQLILDIYDYSVDNYDKDYYIGTLIVYDRKNNFEIIDGQQRLTTLCILLSLIKNEYKDKYKKYITENYNLNLTFDSRKNSTETLKTLFNKDKNYTEKYISENPNSITEGYIICKKVLSEILNKDNEDKFFKYLFENVKILRVLVLEDTDLNHYFEIMNSRGEQLEKHEILKARLLEKLDNENDKFIFNLIWEACSNMESYIQLGFKKDLRDRIFKNDLNTLISKEELYSIDYKYNNLNIDKETKTIEDIIKLENNISDFENDKEDNEEQEVFNSIINFPNFLLHVLKIQVSYKNENMPLYDNRLEKDKTPLDDKKLLETFNIFLENGDKEKIKNFVKSFGYNLLKIKFLFDKYIIKRELKSDNWSLKQLKLSENKKSNYYKYTFSENDNNEEDDMGINKKILMLLSMFHTSYPTLVYKNWLNYVLKYLFREKNINAEDYKNKLKNLAKERYKKIIENGEDILNEGTDIPHFIFNYLDYLLWEDDNYKKLNISIDDNISLKINNFKFTFRSSVEHYYPQNPLSGETLKEDMLNNFGNLCLISRSKNSKLSNSLPRAKKEHYINNDIDSIKQAIMMSYNNWGEEEIKKHGKEMKKLLKSQL</sequence>
<evidence type="ECO:0000313" key="3">
    <source>
        <dbReference type="EMBL" id="TXJ39320.1"/>
    </source>
</evidence>
<feature type="domain" description="GmrSD restriction endonucleases N-terminal" evidence="1">
    <location>
        <begin position="10"/>
        <end position="209"/>
    </location>
</feature>
<dbReference type="RefSeq" id="WP_147770256.1">
    <property type="nucleotide sequence ID" value="NZ_SAYB01000002.1"/>
</dbReference>
<evidence type="ECO:0000259" key="1">
    <source>
        <dbReference type="Pfam" id="PF03235"/>
    </source>
</evidence>
<proteinExistence type="predicted"/>
<dbReference type="InterPro" id="IPR004919">
    <property type="entry name" value="GmrSD_N"/>
</dbReference>
<evidence type="ECO:0000259" key="2">
    <source>
        <dbReference type="Pfam" id="PF07510"/>
    </source>
</evidence>
<evidence type="ECO:0000313" key="4">
    <source>
        <dbReference type="Proteomes" id="UP000322814"/>
    </source>
</evidence>
<reference evidence="3 4" key="1">
    <citation type="journal article" date="1992" name="Lakartidningen">
        <title>[Penicillin V and not amoxicillin is the first choice preparation in acute otitis].</title>
        <authorList>
            <person name="Kamme C."/>
            <person name="Lundgren K."/>
            <person name="Prellner K."/>
        </authorList>
    </citation>
    <scope>NUCLEOTIDE SEQUENCE [LARGE SCALE GENOMIC DNA]</scope>
    <source>
        <strain evidence="3 4">PC4580III</strain>
    </source>
</reference>
<dbReference type="InterPro" id="IPR011089">
    <property type="entry name" value="GmrSD_C"/>
</dbReference>
<dbReference type="Proteomes" id="UP000322814">
    <property type="component" value="Unassembled WGS sequence"/>
</dbReference>
<dbReference type="PANTHER" id="PTHR35149">
    <property type="entry name" value="SLL5132 PROTEIN"/>
    <property type="match status" value="1"/>
</dbReference>
<dbReference type="Pfam" id="PF03235">
    <property type="entry name" value="GmrSD_N"/>
    <property type="match status" value="1"/>
</dbReference>
<dbReference type="PANTHER" id="PTHR35149:SF1">
    <property type="entry name" value="DUF5655 DOMAIN-CONTAINING PROTEIN"/>
    <property type="match status" value="1"/>
</dbReference>
<organism evidence="3 4">
    <name type="scientific">Brachyspira aalborgi</name>
    <dbReference type="NCBI Taxonomy" id="29522"/>
    <lineage>
        <taxon>Bacteria</taxon>
        <taxon>Pseudomonadati</taxon>
        <taxon>Spirochaetota</taxon>
        <taxon>Spirochaetia</taxon>
        <taxon>Brachyspirales</taxon>
        <taxon>Brachyspiraceae</taxon>
        <taxon>Brachyspira</taxon>
    </lineage>
</organism>
<comment type="caution">
    <text evidence="3">The sequence shown here is derived from an EMBL/GenBank/DDBJ whole genome shotgun (WGS) entry which is preliminary data.</text>
</comment>
<dbReference type="AlphaFoldDB" id="A0A5C8ESZ5"/>
<gene>
    <name evidence="3" type="ORF">EPJ78_01355</name>
</gene>
<accession>A0A5C8ESZ5</accession>